<evidence type="ECO:0000313" key="2">
    <source>
        <dbReference type="EMBL" id="KAJ3978714.1"/>
    </source>
</evidence>
<feature type="region of interest" description="Disordered" evidence="1">
    <location>
        <begin position="457"/>
        <end position="540"/>
    </location>
</feature>
<sequence>MNGFPFDVNNSPLPYPGSVNVSLGSGLDSQIFTANDEFDFTSINYDEFDFSSINFDDPMLADAFNSLDYGNGMSGSNLGNSDTTAGSRVDTGVSALGHQDPPASTSNTPSNSILAPVLVPKTGFTSLEPTTHAQRNPLLPTQSIRPHLKRTLDPVQARTMNEAKAEKQRLAMLARDDVLKLATEFEQNVAGLAEKHSVSVEYLKSLMSMASKFKRMRAPGRMQALVHLKAKEVNASLPVGGKLKAPALRKLVDEDEALLMISDDKIEQAKREVVEKRLLSIRGIRPTNLSAGKDYSAFSRLVKKEFDALHVRTGAVGFGFLCPGTSDDKGFPAWFVAGNKTADFVRHHLNTTMWDLLLELELWTAKKEKPATVVQIQSQCSVMIASSLRYILKDKSASMNYANYHSSDWSPRSQLFIDANGPIKPFDIKDRKTLDALHAALESGACRWSKMSSEEVKEHGECMQMQVPKVRAVRSDKGKKRGRRTDANSNNSESQAPPPKRMRHAAKQKARVAKSLPPKRIQSSEDTDESDRSDGEGDTT</sequence>
<organism evidence="2 3">
    <name type="scientific">Lentinula detonsa</name>
    <dbReference type="NCBI Taxonomy" id="2804962"/>
    <lineage>
        <taxon>Eukaryota</taxon>
        <taxon>Fungi</taxon>
        <taxon>Dikarya</taxon>
        <taxon>Basidiomycota</taxon>
        <taxon>Agaricomycotina</taxon>
        <taxon>Agaricomycetes</taxon>
        <taxon>Agaricomycetidae</taxon>
        <taxon>Agaricales</taxon>
        <taxon>Marasmiineae</taxon>
        <taxon>Omphalotaceae</taxon>
        <taxon>Lentinula</taxon>
    </lineage>
</organism>
<comment type="caution">
    <text evidence="2">The sequence shown here is derived from an EMBL/GenBank/DDBJ whole genome shotgun (WGS) entry which is preliminary data.</text>
</comment>
<evidence type="ECO:0000256" key="1">
    <source>
        <dbReference type="SAM" id="MobiDB-lite"/>
    </source>
</evidence>
<protein>
    <submittedName>
        <fullName evidence="2">Uncharacterized protein</fullName>
    </submittedName>
</protein>
<accession>A0AA38ULZ4</accession>
<proteinExistence type="predicted"/>
<name>A0AA38ULZ4_9AGAR</name>
<feature type="compositionally biased region" description="Basic and acidic residues" evidence="1">
    <location>
        <begin position="530"/>
        <end position="540"/>
    </location>
</feature>
<gene>
    <name evidence="2" type="ORF">F5890DRAFT_1653079</name>
</gene>
<feature type="compositionally biased region" description="Low complexity" evidence="1">
    <location>
        <begin position="101"/>
        <end position="112"/>
    </location>
</feature>
<feature type="compositionally biased region" description="Basic residues" evidence="1">
    <location>
        <begin position="500"/>
        <end position="512"/>
    </location>
</feature>
<dbReference type="EMBL" id="MU802786">
    <property type="protein sequence ID" value="KAJ3978714.1"/>
    <property type="molecule type" value="Genomic_DNA"/>
</dbReference>
<dbReference type="Proteomes" id="UP001163850">
    <property type="component" value="Unassembled WGS sequence"/>
</dbReference>
<evidence type="ECO:0000313" key="3">
    <source>
        <dbReference type="Proteomes" id="UP001163850"/>
    </source>
</evidence>
<feature type="region of interest" description="Disordered" evidence="1">
    <location>
        <begin position="78"/>
        <end position="112"/>
    </location>
</feature>
<reference evidence="2" key="1">
    <citation type="submission" date="2022-08" db="EMBL/GenBank/DDBJ databases">
        <authorList>
            <consortium name="DOE Joint Genome Institute"/>
            <person name="Min B."/>
            <person name="Riley R."/>
            <person name="Sierra-Patev S."/>
            <person name="Naranjo-Ortiz M."/>
            <person name="Looney B."/>
            <person name="Konkel Z."/>
            <person name="Slot J.C."/>
            <person name="Sakamoto Y."/>
            <person name="Steenwyk J.L."/>
            <person name="Rokas A."/>
            <person name="Carro J."/>
            <person name="Camarero S."/>
            <person name="Ferreira P."/>
            <person name="Molpeceres G."/>
            <person name="Ruiz-Duenas F.J."/>
            <person name="Serrano A."/>
            <person name="Henrissat B."/>
            <person name="Drula E."/>
            <person name="Hughes K.W."/>
            <person name="Mata J.L."/>
            <person name="Ishikawa N.K."/>
            <person name="Vargas-Isla R."/>
            <person name="Ushijima S."/>
            <person name="Smith C.A."/>
            <person name="Ahrendt S."/>
            <person name="Andreopoulos W."/>
            <person name="He G."/>
            <person name="Labutti K."/>
            <person name="Lipzen A."/>
            <person name="Ng V."/>
            <person name="Sandor L."/>
            <person name="Barry K."/>
            <person name="Martinez A.T."/>
            <person name="Xiao Y."/>
            <person name="Gibbons J.G."/>
            <person name="Terashima K."/>
            <person name="Hibbett D.S."/>
            <person name="Grigoriev I.V."/>
        </authorList>
    </citation>
    <scope>NUCLEOTIDE SEQUENCE</scope>
    <source>
        <strain evidence="2">TFB7829</strain>
    </source>
</reference>
<dbReference type="AlphaFoldDB" id="A0AA38ULZ4"/>